<feature type="transmembrane region" description="Helical" evidence="1">
    <location>
        <begin position="105"/>
        <end position="128"/>
    </location>
</feature>
<dbReference type="KEGG" id="nva:G3M78_00175"/>
<evidence type="ECO:0000256" key="1">
    <source>
        <dbReference type="SAM" id="Phobius"/>
    </source>
</evidence>
<name>A0A7T0C029_9BACT</name>
<reference evidence="3" key="1">
    <citation type="submission" date="2020-02" db="EMBL/GenBank/DDBJ databases">
        <title>Genomic and physiological characterization of two novel Nitrospinaceae genera.</title>
        <authorList>
            <person name="Mueller A.J."/>
            <person name="Jung M.-Y."/>
            <person name="Strachan C.R."/>
            <person name="Herbold C.W."/>
            <person name="Kirkegaard R.H."/>
            <person name="Daims H."/>
        </authorList>
    </citation>
    <scope>NUCLEOTIDE SEQUENCE [LARGE SCALE GENOMIC DNA]</scope>
</reference>
<protein>
    <submittedName>
        <fullName evidence="2">Uncharacterized protein</fullName>
    </submittedName>
</protein>
<sequence>MIEFTHIKYGVAISLVAILFGIFMGLSFGCCEDMFKDKFKQDAQAALSTVYKGDKALADKVASKSWVYMKRAHLHSQTMGVIAIVFSILAAWLKFPRIQQLGISLLGGIGSLGYGVFWLLAGFLAPGMGSTGKAKNTVELIAQASAGSFFIAAVALFCLLAYRMFSKQPAVKVK</sequence>
<accession>A0A7T0C029</accession>
<keyword evidence="1" id="KW-0812">Transmembrane</keyword>
<feature type="transmembrane region" description="Helical" evidence="1">
    <location>
        <begin position="7"/>
        <end position="28"/>
    </location>
</feature>
<dbReference type="EMBL" id="CP048620">
    <property type="protein sequence ID" value="QPJ63907.1"/>
    <property type="molecule type" value="Genomic_DNA"/>
</dbReference>
<keyword evidence="1" id="KW-0472">Membrane</keyword>
<dbReference type="Proteomes" id="UP000594464">
    <property type="component" value="Chromosome"/>
</dbReference>
<dbReference type="AlphaFoldDB" id="A0A7T0C029"/>
<feature type="transmembrane region" description="Helical" evidence="1">
    <location>
        <begin position="74"/>
        <end position="93"/>
    </location>
</feature>
<evidence type="ECO:0000313" key="2">
    <source>
        <dbReference type="EMBL" id="QPJ63907.1"/>
    </source>
</evidence>
<evidence type="ECO:0000313" key="3">
    <source>
        <dbReference type="Proteomes" id="UP000594464"/>
    </source>
</evidence>
<keyword evidence="1" id="KW-1133">Transmembrane helix</keyword>
<proteinExistence type="predicted"/>
<gene>
    <name evidence="2" type="ORF">G3M78_00175</name>
</gene>
<feature type="transmembrane region" description="Helical" evidence="1">
    <location>
        <begin position="140"/>
        <end position="162"/>
    </location>
</feature>
<organism evidence="2 3">
    <name type="scientific">Candidatus Nitrohelix vancouverensis</name>
    <dbReference type="NCBI Taxonomy" id="2705534"/>
    <lineage>
        <taxon>Bacteria</taxon>
        <taxon>Pseudomonadati</taxon>
        <taxon>Nitrospinota/Tectimicrobiota group</taxon>
        <taxon>Nitrospinota</taxon>
        <taxon>Nitrospinia</taxon>
        <taxon>Nitrospinales</taxon>
        <taxon>Nitrospinaceae</taxon>
        <taxon>Candidatus Nitrohelix</taxon>
    </lineage>
</organism>